<gene>
    <name evidence="10" type="ORF">H9804_01400</name>
</gene>
<feature type="transmembrane region" description="Helical" evidence="8">
    <location>
        <begin position="76"/>
        <end position="98"/>
    </location>
</feature>
<evidence type="ECO:0000313" key="11">
    <source>
        <dbReference type="Proteomes" id="UP000824176"/>
    </source>
</evidence>
<evidence type="ECO:0000256" key="1">
    <source>
        <dbReference type="ARBA" id="ARBA00004141"/>
    </source>
</evidence>
<evidence type="ECO:0000256" key="7">
    <source>
        <dbReference type="ARBA" id="ARBA00023177"/>
    </source>
</evidence>
<evidence type="ECO:0000256" key="5">
    <source>
        <dbReference type="ARBA" id="ARBA00022989"/>
    </source>
</evidence>
<dbReference type="GO" id="GO:0005886">
    <property type="term" value="C:plasma membrane"/>
    <property type="evidence" value="ECO:0007669"/>
    <property type="project" value="UniProtKB-SubCell"/>
</dbReference>
<comment type="caution">
    <text evidence="10">The sequence shown here is derived from an EMBL/GenBank/DDBJ whole genome shotgun (WGS) entry which is preliminary data.</text>
</comment>
<comment type="subcellular location">
    <subcellularLocation>
        <location evidence="8">Cell membrane</location>
        <topology evidence="8">Multi-pass membrane protein</topology>
    </subcellularLocation>
    <subcellularLocation>
        <location evidence="1">Membrane</location>
        <topology evidence="1">Multi-pass membrane protein</topology>
    </subcellularLocation>
</comment>
<feature type="transmembrane region" description="Helical" evidence="8">
    <location>
        <begin position="291"/>
        <end position="312"/>
    </location>
</feature>
<dbReference type="InterPro" id="IPR024041">
    <property type="entry name" value="NH4_transpt_AmtB-like_dom"/>
</dbReference>
<evidence type="ECO:0000259" key="9">
    <source>
        <dbReference type="Pfam" id="PF00909"/>
    </source>
</evidence>
<dbReference type="SUPFAM" id="SSF111352">
    <property type="entry name" value="Ammonium transporter"/>
    <property type="match status" value="1"/>
</dbReference>
<name>A0A9D2GSH7_9BACT</name>
<reference evidence="10" key="2">
    <citation type="submission" date="2021-04" db="EMBL/GenBank/DDBJ databases">
        <authorList>
            <person name="Gilroy R."/>
        </authorList>
    </citation>
    <scope>NUCLEOTIDE SEQUENCE</scope>
    <source>
        <strain evidence="10">ChiW4-1371</strain>
    </source>
</reference>
<accession>A0A9D2GSH7</accession>
<sequence length="428" mass="45806">MKTRWIVIFCITAVISIAGLFFAESKELFTAVDENINYADTAWMITASILVLLMTPGVSFFYGGMVKAKNIISTMLQSYIAMGIISIIWLVVGFSLSFGDDIGGIIGNPATFFMFDNVGWATDAALSPTIPLVLFALFQMKFAILTPALITGSFAERVHFSAYIIFIVVFSLVVYTPIAHMVWHPDGLFRSWGVTDFAGGLVVHTSSGVAALAGAIFLGKRKHSANIPVNIPFVLLGMALLWIGWFGFNSGSSLAVNGVAVKAFLNTNTAAAVAMITWITFDSLMGRKPGAVAASVGAVAGLVGITPMAGMVTVGQSLFVGFITAMVCNLAIYAFSNSVDDALDVFPTHGVGGIVGSLLTAVFVNGLLAGNTHEFLMHVVAIIITVAYSFIASYVIYYIINKFIPMRVSEENEDIGLDISQHNEKYGM</sequence>
<protein>
    <recommendedName>
        <fullName evidence="8">Ammonium transporter</fullName>
    </recommendedName>
</protein>
<keyword evidence="4 8" id="KW-0812">Transmembrane</keyword>
<comment type="similarity">
    <text evidence="2 8">Belongs to the ammonia transporter channel (TC 1.A.11.2) family.</text>
</comment>
<keyword evidence="3 8" id="KW-0813">Transport</keyword>
<keyword evidence="7 8" id="KW-0924">Ammonia transport</keyword>
<keyword evidence="5 8" id="KW-1133">Transmembrane helix</keyword>
<evidence type="ECO:0000256" key="3">
    <source>
        <dbReference type="ARBA" id="ARBA00022448"/>
    </source>
</evidence>
<evidence type="ECO:0000313" key="10">
    <source>
        <dbReference type="EMBL" id="HIZ88577.1"/>
    </source>
</evidence>
<feature type="transmembrane region" description="Helical" evidence="8">
    <location>
        <begin position="348"/>
        <end position="369"/>
    </location>
</feature>
<feature type="domain" description="Ammonium transporter AmtB-like" evidence="9">
    <location>
        <begin position="42"/>
        <end position="425"/>
    </location>
</feature>
<dbReference type="EMBL" id="DXAQ01000021">
    <property type="protein sequence ID" value="HIZ88577.1"/>
    <property type="molecule type" value="Genomic_DNA"/>
</dbReference>
<dbReference type="Pfam" id="PF00909">
    <property type="entry name" value="Ammonium_transp"/>
    <property type="match status" value="1"/>
</dbReference>
<dbReference type="AlphaFoldDB" id="A0A9D2GSH7"/>
<feature type="transmembrane region" description="Helical" evidence="8">
    <location>
        <begin position="158"/>
        <end position="178"/>
    </location>
</feature>
<dbReference type="InterPro" id="IPR001905">
    <property type="entry name" value="Ammonium_transpt"/>
</dbReference>
<feature type="transmembrane region" description="Helical" evidence="8">
    <location>
        <begin position="5"/>
        <end position="23"/>
    </location>
</feature>
<evidence type="ECO:0000256" key="8">
    <source>
        <dbReference type="RuleBase" id="RU362002"/>
    </source>
</evidence>
<feature type="transmembrane region" description="Helical" evidence="8">
    <location>
        <begin position="118"/>
        <end position="138"/>
    </location>
</feature>
<dbReference type="Gene3D" id="1.10.3430.10">
    <property type="entry name" value="Ammonium transporter AmtB like domains"/>
    <property type="match status" value="1"/>
</dbReference>
<feature type="transmembrane region" description="Helical" evidence="8">
    <location>
        <begin position="230"/>
        <end position="248"/>
    </location>
</feature>
<dbReference type="NCBIfam" id="TIGR00836">
    <property type="entry name" value="amt"/>
    <property type="match status" value="1"/>
</dbReference>
<dbReference type="PANTHER" id="PTHR43029:SF10">
    <property type="entry name" value="AMMONIUM TRANSPORTER MEP2"/>
    <property type="match status" value="1"/>
</dbReference>
<dbReference type="InterPro" id="IPR018047">
    <property type="entry name" value="Ammonium_transpt_CS"/>
</dbReference>
<dbReference type="GO" id="GO:0008519">
    <property type="term" value="F:ammonium channel activity"/>
    <property type="evidence" value="ECO:0007669"/>
    <property type="project" value="InterPro"/>
</dbReference>
<feature type="transmembrane region" description="Helical" evidence="8">
    <location>
        <begin position="375"/>
        <end position="400"/>
    </location>
</feature>
<evidence type="ECO:0000256" key="4">
    <source>
        <dbReference type="ARBA" id="ARBA00022692"/>
    </source>
</evidence>
<dbReference type="Proteomes" id="UP000824176">
    <property type="component" value="Unassembled WGS sequence"/>
</dbReference>
<dbReference type="InterPro" id="IPR029020">
    <property type="entry name" value="Ammonium/urea_transptr"/>
</dbReference>
<dbReference type="PROSITE" id="PS01219">
    <property type="entry name" value="AMMONIUM_TRANSP"/>
    <property type="match status" value="1"/>
</dbReference>
<feature type="transmembrane region" description="Helical" evidence="8">
    <location>
        <begin position="43"/>
        <end position="64"/>
    </location>
</feature>
<proteinExistence type="inferred from homology"/>
<evidence type="ECO:0000256" key="2">
    <source>
        <dbReference type="ARBA" id="ARBA00005887"/>
    </source>
</evidence>
<dbReference type="PANTHER" id="PTHR43029">
    <property type="entry name" value="AMMONIUM TRANSPORTER MEP2"/>
    <property type="match status" value="1"/>
</dbReference>
<reference evidence="10" key="1">
    <citation type="journal article" date="2021" name="PeerJ">
        <title>Extensive microbial diversity within the chicken gut microbiome revealed by metagenomics and culture.</title>
        <authorList>
            <person name="Gilroy R."/>
            <person name="Ravi A."/>
            <person name="Getino M."/>
            <person name="Pursley I."/>
            <person name="Horton D.L."/>
            <person name="Alikhan N.F."/>
            <person name="Baker D."/>
            <person name="Gharbi K."/>
            <person name="Hall N."/>
            <person name="Watson M."/>
            <person name="Adriaenssens E.M."/>
            <person name="Foster-Nyarko E."/>
            <person name="Jarju S."/>
            <person name="Secka A."/>
            <person name="Antonio M."/>
            <person name="Oren A."/>
            <person name="Chaudhuri R.R."/>
            <person name="La Ragione R."/>
            <person name="Hildebrand F."/>
            <person name="Pallen M.J."/>
        </authorList>
    </citation>
    <scope>NUCLEOTIDE SEQUENCE</scope>
    <source>
        <strain evidence="10">ChiW4-1371</strain>
    </source>
</reference>
<organism evidence="10 11">
    <name type="scientific">Candidatus Mucispirillum faecigallinarum</name>
    <dbReference type="NCBI Taxonomy" id="2838699"/>
    <lineage>
        <taxon>Bacteria</taxon>
        <taxon>Pseudomonadati</taxon>
        <taxon>Deferribacterota</taxon>
        <taxon>Deferribacteres</taxon>
        <taxon>Deferribacterales</taxon>
        <taxon>Mucispirillaceae</taxon>
        <taxon>Mucispirillum</taxon>
    </lineage>
</organism>
<feature type="transmembrane region" description="Helical" evidence="8">
    <location>
        <begin position="318"/>
        <end position="336"/>
    </location>
</feature>
<feature type="transmembrane region" description="Helical" evidence="8">
    <location>
        <begin position="254"/>
        <end position="279"/>
    </location>
</feature>
<keyword evidence="6 8" id="KW-0472">Membrane</keyword>
<feature type="transmembrane region" description="Helical" evidence="8">
    <location>
        <begin position="198"/>
        <end position="218"/>
    </location>
</feature>
<evidence type="ECO:0000256" key="6">
    <source>
        <dbReference type="ARBA" id="ARBA00023136"/>
    </source>
</evidence>